<dbReference type="EMBL" id="BONP01000002">
    <property type="protein sequence ID" value="GIG38841.1"/>
    <property type="molecule type" value="Genomic_DNA"/>
</dbReference>
<proteinExistence type="predicted"/>
<dbReference type="Proteomes" id="UP000614741">
    <property type="component" value="Unassembled WGS sequence"/>
</dbReference>
<feature type="region of interest" description="Disordered" evidence="1">
    <location>
        <begin position="126"/>
        <end position="165"/>
    </location>
</feature>
<keyword evidence="2" id="KW-1133">Transmembrane helix</keyword>
<organism evidence="3 4">
    <name type="scientific">Cellulomonas phragmiteti</name>
    <dbReference type="NCBI Taxonomy" id="478780"/>
    <lineage>
        <taxon>Bacteria</taxon>
        <taxon>Bacillati</taxon>
        <taxon>Actinomycetota</taxon>
        <taxon>Actinomycetes</taxon>
        <taxon>Micrococcales</taxon>
        <taxon>Cellulomonadaceae</taxon>
        <taxon>Cellulomonas</taxon>
    </lineage>
</organism>
<feature type="transmembrane region" description="Helical" evidence="2">
    <location>
        <begin position="20"/>
        <end position="39"/>
    </location>
</feature>
<feature type="transmembrane region" description="Helical" evidence="2">
    <location>
        <begin position="51"/>
        <end position="71"/>
    </location>
</feature>
<dbReference type="RefSeq" id="WP_203670987.1">
    <property type="nucleotide sequence ID" value="NZ_BONP01000002.1"/>
</dbReference>
<sequence length="165" mass="17135">MLPSSYPSPGSGPGVGEAIGVTVGVLLYIAFIAFAVYMYMRVARKAGWTLWHGLLILVPLANIVFLILFVFTEWPVERRLREAEARLAQLSGTPYGDGASGYGTTGYGASGYGAYGYPTEGYGAPGYPAPSGAQPPAPPVPPAPASPYDPPAPPAPPSTDAPPPR</sequence>
<keyword evidence="2" id="KW-0472">Membrane</keyword>
<name>A0ABQ4DIT8_9CELL</name>
<evidence type="ECO:0000256" key="1">
    <source>
        <dbReference type="SAM" id="MobiDB-lite"/>
    </source>
</evidence>
<feature type="compositionally biased region" description="Pro residues" evidence="1">
    <location>
        <begin position="133"/>
        <end position="165"/>
    </location>
</feature>
<comment type="caution">
    <text evidence="3">The sequence shown here is derived from an EMBL/GenBank/DDBJ whole genome shotgun (WGS) entry which is preliminary data.</text>
</comment>
<accession>A0ABQ4DIT8</accession>
<evidence type="ECO:0000256" key="2">
    <source>
        <dbReference type="SAM" id="Phobius"/>
    </source>
</evidence>
<reference evidence="3 4" key="1">
    <citation type="submission" date="2021-01" db="EMBL/GenBank/DDBJ databases">
        <title>Whole genome shotgun sequence of Cellulomonas phragmiteti NBRC 110785.</title>
        <authorList>
            <person name="Komaki H."/>
            <person name="Tamura T."/>
        </authorList>
    </citation>
    <scope>NUCLEOTIDE SEQUENCE [LARGE SCALE GENOMIC DNA]</scope>
    <source>
        <strain evidence="3 4">NBRC 110785</strain>
    </source>
</reference>
<evidence type="ECO:0008006" key="5">
    <source>
        <dbReference type="Google" id="ProtNLM"/>
    </source>
</evidence>
<gene>
    <name evidence="3" type="ORF">Cph01nite_06030</name>
</gene>
<evidence type="ECO:0000313" key="4">
    <source>
        <dbReference type="Proteomes" id="UP000614741"/>
    </source>
</evidence>
<evidence type="ECO:0000313" key="3">
    <source>
        <dbReference type="EMBL" id="GIG38841.1"/>
    </source>
</evidence>
<keyword evidence="4" id="KW-1185">Reference proteome</keyword>
<protein>
    <recommendedName>
        <fullName evidence="5">DUF805 domain-containing protein</fullName>
    </recommendedName>
</protein>
<keyword evidence="2" id="KW-0812">Transmembrane</keyword>